<sequence>MRIARTAFVAAGLALGLAGCASNGSLTAEPGVSGSAGASGGASTGPQGSPSAGASAAGVANRCVVGTWKSTEFTSTIDAGGAHGTVSGGSGVTVTIAPSGSADIGFDGMQPVTFDSTVGTAKVSGQFVYGGKVDGAVQVPESATSTGVWKPVGTADWRTLTVTVDMTSPVRARPFDHVKIGDFASAGNGQTGGSVDLQPILREGTYECSGSTLKLGPPPGQSGGTWVLQRQ</sequence>
<evidence type="ECO:0000256" key="2">
    <source>
        <dbReference type="SAM" id="SignalP"/>
    </source>
</evidence>
<dbReference type="EMBL" id="JAATVY010000005">
    <property type="protein sequence ID" value="NJC70168.1"/>
    <property type="molecule type" value="Genomic_DNA"/>
</dbReference>
<feature type="region of interest" description="Disordered" evidence="1">
    <location>
        <begin position="210"/>
        <end position="231"/>
    </location>
</feature>
<organism evidence="3 4">
    <name type="scientific">Planosporangium thailandense</name>
    <dbReference type="NCBI Taxonomy" id="765197"/>
    <lineage>
        <taxon>Bacteria</taxon>
        <taxon>Bacillati</taxon>
        <taxon>Actinomycetota</taxon>
        <taxon>Actinomycetes</taxon>
        <taxon>Micromonosporales</taxon>
        <taxon>Micromonosporaceae</taxon>
        <taxon>Planosporangium</taxon>
    </lineage>
</organism>
<keyword evidence="2" id="KW-0732">Signal</keyword>
<evidence type="ECO:0008006" key="5">
    <source>
        <dbReference type="Google" id="ProtNLM"/>
    </source>
</evidence>
<evidence type="ECO:0000313" key="4">
    <source>
        <dbReference type="Proteomes" id="UP000722989"/>
    </source>
</evidence>
<feature type="compositionally biased region" description="Low complexity" evidence="1">
    <location>
        <begin position="44"/>
        <end position="53"/>
    </location>
</feature>
<protein>
    <recommendedName>
        <fullName evidence="5">Lipoprotein</fullName>
    </recommendedName>
</protein>
<keyword evidence="4" id="KW-1185">Reference proteome</keyword>
<feature type="chain" id="PRO_5047229515" description="Lipoprotein" evidence="2">
    <location>
        <begin position="29"/>
        <end position="231"/>
    </location>
</feature>
<feature type="signal peptide" evidence="2">
    <location>
        <begin position="1"/>
        <end position="28"/>
    </location>
</feature>
<dbReference type="PROSITE" id="PS51257">
    <property type="entry name" value="PROKAR_LIPOPROTEIN"/>
    <property type="match status" value="1"/>
</dbReference>
<gene>
    <name evidence="3" type="ORF">HC031_10670</name>
</gene>
<comment type="caution">
    <text evidence="3">The sequence shown here is derived from an EMBL/GenBank/DDBJ whole genome shotgun (WGS) entry which is preliminary data.</text>
</comment>
<dbReference type="RefSeq" id="WP_167925061.1">
    <property type="nucleotide sequence ID" value="NZ_JAATVY010000005.1"/>
</dbReference>
<feature type="region of interest" description="Disordered" evidence="1">
    <location>
        <begin position="31"/>
        <end position="53"/>
    </location>
</feature>
<accession>A0ABX0XVU1</accession>
<evidence type="ECO:0000313" key="3">
    <source>
        <dbReference type="EMBL" id="NJC70168.1"/>
    </source>
</evidence>
<dbReference type="Proteomes" id="UP000722989">
    <property type="component" value="Unassembled WGS sequence"/>
</dbReference>
<reference evidence="3 4" key="1">
    <citation type="submission" date="2020-03" db="EMBL/GenBank/DDBJ databases">
        <title>WGS of the type strain of Planosporangium spp.</title>
        <authorList>
            <person name="Thawai C."/>
        </authorList>
    </citation>
    <scope>NUCLEOTIDE SEQUENCE [LARGE SCALE GENOMIC DNA]</scope>
    <source>
        <strain evidence="3 4">TBRC 5610</strain>
    </source>
</reference>
<evidence type="ECO:0000256" key="1">
    <source>
        <dbReference type="SAM" id="MobiDB-lite"/>
    </source>
</evidence>
<name>A0ABX0XVU1_9ACTN</name>
<proteinExistence type="predicted"/>